<dbReference type="WBParaSite" id="ES5_v2.g12861.t1">
    <property type="protein sequence ID" value="ES5_v2.g12861.t1"/>
    <property type="gene ID" value="ES5_v2.g12861"/>
</dbReference>
<name>A0AC34F6V3_9BILA</name>
<evidence type="ECO:0000313" key="1">
    <source>
        <dbReference type="Proteomes" id="UP000887579"/>
    </source>
</evidence>
<sequence length="597" mass="68069">MASSPGGSTSVSQRLVSFLLDADDVLQCEICMEAFDAERKPPKLLPCGHNFCEACLFSLCLHQEFNFLDSISCPTCRNQFETSAALNAPTNYDLCKMLESVRRGQDMNVTVIHVADKSFASSASKAQYAVDTSTPQRKLRGKMKKNGIAGKKMMISLDPVYEKPANIVESKKLNDPYRCTDCKRKISSTNRCKMSRFCQRCFGNDKVLHLSCLECCVNRHNGHQLKSIDDLEFEHQKLLNELRELGPRRSDISVRFDEGLKRLEEESNINLDFCSLGRAKQTLIKESDKCYSKSISMLEDPYFTPLPPAVISKIRHRQLHNFTRLQKMFSLLEKCHQNVQTRLDRHLNMLTKSLPKSVSTSSSRSMSTVKVDESATYSSLSTILALAKEDIPEYSIIKKNLPLIVDENLTEQPKINAVKQCVSIMNKVINENSPPEILMLFQDAYLNCFHSLHFFSKKLGDPEERKEIWSLIQISMTELLRIASTRFTSYNADRVDMVGDIAFLCNLYSDVCDSATMTLCMIEAARSRITQEQADTQSEKERMEIQLKLIDEHLLECRRVQKLRELRSNTKTKNAGRCSRLKRWFKSTLSSRSVSAK</sequence>
<dbReference type="Proteomes" id="UP000887579">
    <property type="component" value="Unplaced"/>
</dbReference>
<proteinExistence type="predicted"/>
<organism evidence="1 2">
    <name type="scientific">Panagrolaimus sp. ES5</name>
    <dbReference type="NCBI Taxonomy" id="591445"/>
    <lineage>
        <taxon>Eukaryota</taxon>
        <taxon>Metazoa</taxon>
        <taxon>Ecdysozoa</taxon>
        <taxon>Nematoda</taxon>
        <taxon>Chromadorea</taxon>
        <taxon>Rhabditida</taxon>
        <taxon>Tylenchina</taxon>
        <taxon>Panagrolaimomorpha</taxon>
        <taxon>Panagrolaimoidea</taxon>
        <taxon>Panagrolaimidae</taxon>
        <taxon>Panagrolaimus</taxon>
    </lineage>
</organism>
<reference evidence="2" key="1">
    <citation type="submission" date="2022-11" db="UniProtKB">
        <authorList>
            <consortium name="WormBaseParasite"/>
        </authorList>
    </citation>
    <scope>IDENTIFICATION</scope>
</reference>
<accession>A0AC34F6V3</accession>
<evidence type="ECO:0000313" key="2">
    <source>
        <dbReference type="WBParaSite" id="ES5_v2.g12861.t1"/>
    </source>
</evidence>
<protein>
    <submittedName>
        <fullName evidence="2">RING-type domain-containing protein</fullName>
    </submittedName>
</protein>